<evidence type="ECO:0000313" key="2">
    <source>
        <dbReference type="Proteomes" id="UP000006643"/>
    </source>
</evidence>
<gene>
    <name evidence="1" type="ORF">PITG_01632</name>
</gene>
<dbReference type="VEuPathDB" id="FungiDB:PITG_01632"/>
<dbReference type="GeneID" id="9468959"/>
<dbReference type="OrthoDB" id="128763at2759"/>
<accession>D0MTP6</accession>
<dbReference type="HOGENOM" id="CLU_867313_0_0_1"/>
<evidence type="ECO:0000313" key="1">
    <source>
        <dbReference type="EMBL" id="EEY61343.1"/>
    </source>
</evidence>
<dbReference type="Proteomes" id="UP000006643">
    <property type="component" value="Unassembled WGS sequence"/>
</dbReference>
<dbReference type="RefSeq" id="XP_002908260.1">
    <property type="nucleotide sequence ID" value="XM_002908214.1"/>
</dbReference>
<dbReference type="eggNOG" id="ENOG502RH2U">
    <property type="taxonomic scope" value="Eukaryota"/>
</dbReference>
<dbReference type="AlphaFoldDB" id="D0MTP6"/>
<proteinExistence type="predicted"/>
<name>D0MTP6_PHYIT</name>
<sequence>MLLSSYISSLYNPLDYIGSFDYLTISIGDLRYNKRNGVNYTSDLYVSGNIYQNGTMIDLSMLSGITPGIASAGKLIAVNSNRDITNINSLSASQLTGTIQTASQPNITSLGTLSSTLNISGSTPIACNNSLSSSTCSLSVDSVSGDQTFGSTTANKFHLRTNGNRKITIGSTGLVGINNTAPAKQLDIIGLTSLTNALYQISDGTVLYQQWFDGTQCCLQTFSNHPLTFATNNASVQMSILTNGNVAVNNTLTATNITASTLYGTLQTAAQPNITSIGTLAILTATSITGTLQTAVQPNITSIYKWYFNMCSSFKQVIQEE</sequence>
<protein>
    <submittedName>
        <fullName evidence="1">Uncharacterized protein</fullName>
    </submittedName>
</protein>
<dbReference type="KEGG" id="pif:PITG_01632"/>
<organism evidence="1 2">
    <name type="scientific">Phytophthora infestans (strain T30-4)</name>
    <name type="common">Potato late blight agent</name>
    <dbReference type="NCBI Taxonomy" id="403677"/>
    <lineage>
        <taxon>Eukaryota</taxon>
        <taxon>Sar</taxon>
        <taxon>Stramenopiles</taxon>
        <taxon>Oomycota</taxon>
        <taxon>Peronosporomycetes</taxon>
        <taxon>Peronosporales</taxon>
        <taxon>Peronosporaceae</taxon>
        <taxon>Phytophthora</taxon>
    </lineage>
</organism>
<dbReference type="OMA" id="NGTMIDL"/>
<dbReference type="EMBL" id="DS028119">
    <property type="protein sequence ID" value="EEY61343.1"/>
    <property type="molecule type" value="Genomic_DNA"/>
</dbReference>
<dbReference type="InParanoid" id="D0MTP6"/>
<keyword evidence="2" id="KW-1185">Reference proteome</keyword>
<reference evidence="2" key="1">
    <citation type="journal article" date="2009" name="Nature">
        <title>Genome sequence and analysis of the Irish potato famine pathogen Phytophthora infestans.</title>
        <authorList>
            <consortium name="The Broad Institute Genome Sequencing Platform"/>
            <person name="Haas B.J."/>
            <person name="Kamoun S."/>
            <person name="Zody M.C."/>
            <person name="Jiang R.H."/>
            <person name="Handsaker R.E."/>
            <person name="Cano L.M."/>
            <person name="Grabherr M."/>
            <person name="Kodira C.D."/>
            <person name="Raffaele S."/>
            <person name="Torto-Alalibo T."/>
            <person name="Bozkurt T.O."/>
            <person name="Ah-Fong A.M."/>
            <person name="Alvarado L."/>
            <person name="Anderson V.L."/>
            <person name="Armstrong M.R."/>
            <person name="Avrova A."/>
            <person name="Baxter L."/>
            <person name="Beynon J."/>
            <person name="Boevink P.C."/>
            <person name="Bollmann S.R."/>
            <person name="Bos J.I."/>
            <person name="Bulone V."/>
            <person name="Cai G."/>
            <person name="Cakir C."/>
            <person name="Carrington J.C."/>
            <person name="Chawner M."/>
            <person name="Conti L."/>
            <person name="Costanzo S."/>
            <person name="Ewan R."/>
            <person name="Fahlgren N."/>
            <person name="Fischbach M.A."/>
            <person name="Fugelstad J."/>
            <person name="Gilroy E.M."/>
            <person name="Gnerre S."/>
            <person name="Green P.J."/>
            <person name="Grenville-Briggs L.J."/>
            <person name="Griffith J."/>
            <person name="Grunwald N.J."/>
            <person name="Horn K."/>
            <person name="Horner N.R."/>
            <person name="Hu C.H."/>
            <person name="Huitema E."/>
            <person name="Jeong D.H."/>
            <person name="Jones A.M."/>
            <person name="Jones J.D."/>
            <person name="Jones R.W."/>
            <person name="Karlsson E.K."/>
            <person name="Kunjeti S.G."/>
            <person name="Lamour K."/>
            <person name="Liu Z."/>
            <person name="Ma L."/>
            <person name="Maclean D."/>
            <person name="Chibucos M.C."/>
            <person name="McDonald H."/>
            <person name="McWalters J."/>
            <person name="Meijer H.J."/>
            <person name="Morgan W."/>
            <person name="Morris P.F."/>
            <person name="Munro C.A."/>
            <person name="O'Neill K."/>
            <person name="Ospina-Giraldo M."/>
            <person name="Pinzon A."/>
            <person name="Pritchard L."/>
            <person name="Ramsahoye B."/>
            <person name="Ren Q."/>
            <person name="Restrepo S."/>
            <person name="Roy S."/>
            <person name="Sadanandom A."/>
            <person name="Savidor A."/>
            <person name="Schornack S."/>
            <person name="Schwartz D.C."/>
            <person name="Schumann U.D."/>
            <person name="Schwessinger B."/>
            <person name="Seyer L."/>
            <person name="Sharpe T."/>
            <person name="Silvar C."/>
            <person name="Song J."/>
            <person name="Studholme D.J."/>
            <person name="Sykes S."/>
            <person name="Thines M."/>
            <person name="van de Vondervoort P.J."/>
            <person name="Phuntumart V."/>
            <person name="Wawra S."/>
            <person name="Weide R."/>
            <person name="Win J."/>
            <person name="Young C."/>
            <person name="Zhou S."/>
            <person name="Fry W."/>
            <person name="Meyers B.C."/>
            <person name="van West P."/>
            <person name="Ristaino J."/>
            <person name="Govers F."/>
            <person name="Birch P.R."/>
            <person name="Whisson S.C."/>
            <person name="Judelson H.S."/>
            <person name="Nusbaum C."/>
        </authorList>
    </citation>
    <scope>NUCLEOTIDE SEQUENCE [LARGE SCALE GENOMIC DNA]</scope>
    <source>
        <strain evidence="2">T30-4</strain>
    </source>
</reference>